<dbReference type="PRINTS" id="PR00024">
    <property type="entry name" value="HOMEOBOX"/>
</dbReference>
<dbReference type="CDD" id="cd00086">
    <property type="entry name" value="homeodomain"/>
    <property type="match status" value="1"/>
</dbReference>
<accession>A0A067R1V4</accession>
<feature type="compositionally biased region" description="Polar residues" evidence="7">
    <location>
        <begin position="38"/>
        <end position="54"/>
    </location>
</feature>
<dbReference type="AlphaFoldDB" id="A0A067R1V4"/>
<dbReference type="InterPro" id="IPR009057">
    <property type="entry name" value="Homeodomain-like_sf"/>
</dbReference>
<dbReference type="Proteomes" id="UP000027135">
    <property type="component" value="Unassembled WGS sequence"/>
</dbReference>
<evidence type="ECO:0000313" key="9">
    <source>
        <dbReference type="EMBL" id="KDR16977.1"/>
    </source>
</evidence>
<evidence type="ECO:0000256" key="4">
    <source>
        <dbReference type="ARBA" id="ARBA00023242"/>
    </source>
</evidence>
<dbReference type="SMART" id="SM00389">
    <property type="entry name" value="HOX"/>
    <property type="match status" value="1"/>
</dbReference>
<sequence>MMTMMMMQRLMCHQTQQQQQQQQTQSLTQQQQQILQQNPSGTNSTSGSIRSSTPPRLLAFGHHQFHRIQNSETPSVPSSIDTRVRNVETLESRSRSIDIVRGDSDKLIVDVSSVTKMHQASGMSCTDAASPQPDHSDAEELQRDENNRSRHFRGTREDDVTETKALIEKIESEQDMGVEGDEEDLQMNDESEEEEELNVEDEDQEGNDLLSSPVDLTNRHHSNAHLMSESVSSVGSGLSVGGNSGGGPSTTTASNGRRNLAFSVENILDPTKFTGRGPLQQPVGRLVAVPRLAGEPGGHVSATACCWRPHLDTASPDRTDDNSGKDLLHDLDDTSSNREELGSDVSDERDGKSNNGSNSSGGGGGGGGGKKKKSGNTAGSIGNSGTGSDGKSGSGSGSGSGGGKPRRARTAFTYEQLVALENKFKTTRYLSVCERLNLALSLSLTETQVKIWFQNRRTKWKKQNPGMDVNSPTVPPPPGPPGPPFQGGYSHHQHAAAAAGLLYSAAHHVPYPYPLPPGAGPPASQSYTGHPYFHHLSNHHSLGHSSCCPYVALEGEPQADAAWHFILVDKRTSSRNPKQVIILVRQFVLCLNSIPLKCRSKTWQQTD</sequence>
<keyword evidence="3 5" id="KW-0371">Homeobox</keyword>
<keyword evidence="2 5" id="KW-0238">DNA-binding</keyword>
<evidence type="ECO:0000256" key="2">
    <source>
        <dbReference type="ARBA" id="ARBA00023125"/>
    </source>
</evidence>
<dbReference type="InterPro" id="IPR020479">
    <property type="entry name" value="HD_metazoa"/>
</dbReference>
<evidence type="ECO:0000256" key="1">
    <source>
        <dbReference type="ARBA" id="ARBA00004123"/>
    </source>
</evidence>
<feature type="compositionally biased region" description="Gly residues" evidence="7">
    <location>
        <begin position="359"/>
        <end position="368"/>
    </location>
</feature>
<evidence type="ECO:0000256" key="5">
    <source>
        <dbReference type="PROSITE-ProRule" id="PRU00108"/>
    </source>
</evidence>
<dbReference type="GO" id="GO:0005634">
    <property type="term" value="C:nucleus"/>
    <property type="evidence" value="ECO:0007669"/>
    <property type="project" value="UniProtKB-SubCell"/>
</dbReference>
<protein>
    <submittedName>
        <fullName evidence="9">Homeobox protein slou</fullName>
    </submittedName>
</protein>
<reference evidence="9 10" key="1">
    <citation type="journal article" date="2014" name="Nat. Commun.">
        <title>Molecular traces of alternative social organization in a termite genome.</title>
        <authorList>
            <person name="Terrapon N."/>
            <person name="Li C."/>
            <person name="Robertson H.M."/>
            <person name="Ji L."/>
            <person name="Meng X."/>
            <person name="Booth W."/>
            <person name="Chen Z."/>
            <person name="Childers C.P."/>
            <person name="Glastad K.M."/>
            <person name="Gokhale K."/>
            <person name="Gowin J."/>
            <person name="Gronenberg W."/>
            <person name="Hermansen R.A."/>
            <person name="Hu H."/>
            <person name="Hunt B.G."/>
            <person name="Huylmans A.K."/>
            <person name="Khalil S.M."/>
            <person name="Mitchell R.D."/>
            <person name="Munoz-Torres M.C."/>
            <person name="Mustard J.A."/>
            <person name="Pan H."/>
            <person name="Reese J.T."/>
            <person name="Scharf M.E."/>
            <person name="Sun F."/>
            <person name="Vogel H."/>
            <person name="Xiao J."/>
            <person name="Yang W."/>
            <person name="Yang Z."/>
            <person name="Yang Z."/>
            <person name="Zhou J."/>
            <person name="Zhu J."/>
            <person name="Brent C.S."/>
            <person name="Elsik C.G."/>
            <person name="Goodisman M.A."/>
            <person name="Liberles D.A."/>
            <person name="Roe R.M."/>
            <person name="Vargo E.L."/>
            <person name="Vilcinskas A."/>
            <person name="Wang J."/>
            <person name="Bornberg-Bauer E."/>
            <person name="Korb J."/>
            <person name="Zhang G."/>
            <person name="Liebig J."/>
        </authorList>
    </citation>
    <scope>NUCLEOTIDE SEQUENCE [LARGE SCALE GENOMIC DNA]</scope>
    <source>
        <tissue evidence="9">Whole organism</tissue>
    </source>
</reference>
<dbReference type="EMBL" id="KK852766">
    <property type="protein sequence ID" value="KDR16977.1"/>
    <property type="molecule type" value="Genomic_DNA"/>
</dbReference>
<dbReference type="PANTHER" id="PTHR24340">
    <property type="entry name" value="HOMEOBOX PROTEIN NKX"/>
    <property type="match status" value="1"/>
</dbReference>
<dbReference type="eggNOG" id="KOG0488">
    <property type="taxonomic scope" value="Eukaryota"/>
</dbReference>
<dbReference type="FunFam" id="1.10.10.60:FF:000836">
    <property type="match status" value="1"/>
</dbReference>
<evidence type="ECO:0000256" key="6">
    <source>
        <dbReference type="RuleBase" id="RU000682"/>
    </source>
</evidence>
<name>A0A067R1V4_ZOONE</name>
<dbReference type="PROSITE" id="PS50071">
    <property type="entry name" value="HOMEOBOX_2"/>
    <property type="match status" value="1"/>
</dbReference>
<feature type="compositionally biased region" description="Polar residues" evidence="7">
    <location>
        <begin position="120"/>
        <end position="129"/>
    </location>
</feature>
<dbReference type="OMA" id="ATACCWR"/>
<gene>
    <name evidence="9" type="ORF">L798_08919</name>
</gene>
<feature type="compositionally biased region" description="Gly residues" evidence="7">
    <location>
        <begin position="382"/>
        <end position="403"/>
    </location>
</feature>
<dbReference type="GO" id="GO:0030154">
    <property type="term" value="P:cell differentiation"/>
    <property type="evidence" value="ECO:0007669"/>
    <property type="project" value="TreeGrafter"/>
</dbReference>
<proteinExistence type="predicted"/>
<comment type="subcellular location">
    <subcellularLocation>
        <location evidence="1 5 6">Nucleus</location>
    </subcellularLocation>
</comment>
<feature type="region of interest" description="Disordered" evidence="7">
    <location>
        <begin position="314"/>
        <end position="407"/>
    </location>
</feature>
<dbReference type="InterPro" id="IPR017970">
    <property type="entry name" value="Homeobox_CS"/>
</dbReference>
<feature type="compositionally biased region" description="Acidic residues" evidence="7">
    <location>
        <begin position="173"/>
        <end position="206"/>
    </location>
</feature>
<feature type="region of interest" description="Disordered" evidence="7">
    <location>
        <begin position="120"/>
        <end position="216"/>
    </location>
</feature>
<dbReference type="InParanoid" id="A0A067R1V4"/>
<dbReference type="InterPro" id="IPR001356">
    <property type="entry name" value="HD"/>
</dbReference>
<evidence type="ECO:0000256" key="7">
    <source>
        <dbReference type="SAM" id="MobiDB-lite"/>
    </source>
</evidence>
<organism evidence="9 10">
    <name type="scientific">Zootermopsis nevadensis</name>
    <name type="common">Dampwood termite</name>
    <dbReference type="NCBI Taxonomy" id="136037"/>
    <lineage>
        <taxon>Eukaryota</taxon>
        <taxon>Metazoa</taxon>
        <taxon>Ecdysozoa</taxon>
        <taxon>Arthropoda</taxon>
        <taxon>Hexapoda</taxon>
        <taxon>Insecta</taxon>
        <taxon>Pterygota</taxon>
        <taxon>Neoptera</taxon>
        <taxon>Polyneoptera</taxon>
        <taxon>Dictyoptera</taxon>
        <taxon>Blattodea</taxon>
        <taxon>Blattoidea</taxon>
        <taxon>Termitoidae</taxon>
        <taxon>Termopsidae</taxon>
        <taxon>Zootermopsis</taxon>
    </lineage>
</organism>
<dbReference type="GO" id="GO:0000981">
    <property type="term" value="F:DNA-binding transcription factor activity, RNA polymerase II-specific"/>
    <property type="evidence" value="ECO:0007669"/>
    <property type="project" value="InterPro"/>
</dbReference>
<dbReference type="SUPFAM" id="SSF46689">
    <property type="entry name" value="Homeodomain-like"/>
    <property type="match status" value="1"/>
</dbReference>
<feature type="compositionally biased region" description="Basic and acidic residues" evidence="7">
    <location>
        <begin position="134"/>
        <end position="172"/>
    </location>
</feature>
<evidence type="ECO:0000256" key="3">
    <source>
        <dbReference type="ARBA" id="ARBA00023155"/>
    </source>
</evidence>
<dbReference type="PANTHER" id="PTHR24340:SF37">
    <property type="entry name" value="HOMEOBOX PROTEIN SLOU"/>
    <property type="match status" value="1"/>
</dbReference>
<feature type="domain" description="Homeobox" evidence="8">
    <location>
        <begin position="403"/>
        <end position="463"/>
    </location>
</feature>
<keyword evidence="10" id="KW-1185">Reference proteome</keyword>
<keyword evidence="4 5" id="KW-0539">Nucleus</keyword>
<dbReference type="GO" id="GO:0000978">
    <property type="term" value="F:RNA polymerase II cis-regulatory region sequence-specific DNA binding"/>
    <property type="evidence" value="ECO:0007669"/>
    <property type="project" value="TreeGrafter"/>
</dbReference>
<feature type="compositionally biased region" description="Gly residues" evidence="7">
    <location>
        <begin position="238"/>
        <end position="248"/>
    </location>
</feature>
<feature type="compositionally biased region" description="Basic and acidic residues" evidence="7">
    <location>
        <begin position="314"/>
        <end position="352"/>
    </location>
</feature>
<feature type="region of interest" description="Disordered" evidence="7">
    <location>
        <begin position="29"/>
        <end position="55"/>
    </location>
</feature>
<dbReference type="Gene3D" id="1.10.10.60">
    <property type="entry name" value="Homeodomain-like"/>
    <property type="match status" value="1"/>
</dbReference>
<dbReference type="Pfam" id="PF00046">
    <property type="entry name" value="Homeodomain"/>
    <property type="match status" value="1"/>
</dbReference>
<evidence type="ECO:0000313" key="10">
    <source>
        <dbReference type="Proteomes" id="UP000027135"/>
    </source>
</evidence>
<feature type="region of interest" description="Disordered" evidence="7">
    <location>
        <begin position="228"/>
        <end position="258"/>
    </location>
</feature>
<dbReference type="InterPro" id="IPR050394">
    <property type="entry name" value="Homeobox_NK-like"/>
</dbReference>
<feature type="DNA-binding region" description="Homeobox" evidence="5">
    <location>
        <begin position="405"/>
        <end position="464"/>
    </location>
</feature>
<evidence type="ECO:0000259" key="8">
    <source>
        <dbReference type="PROSITE" id="PS50071"/>
    </source>
</evidence>
<dbReference type="PROSITE" id="PS00027">
    <property type="entry name" value="HOMEOBOX_1"/>
    <property type="match status" value="1"/>
</dbReference>